<evidence type="ECO:0000313" key="1">
    <source>
        <dbReference type="EMBL" id="SHH07257.1"/>
    </source>
</evidence>
<proteinExistence type="predicted"/>
<accession>A0A1M5PZ20</accession>
<organism evidence="1 2">
    <name type="scientific">Bradyrhizobium erythrophlei</name>
    <dbReference type="NCBI Taxonomy" id="1437360"/>
    <lineage>
        <taxon>Bacteria</taxon>
        <taxon>Pseudomonadati</taxon>
        <taxon>Pseudomonadota</taxon>
        <taxon>Alphaproteobacteria</taxon>
        <taxon>Hyphomicrobiales</taxon>
        <taxon>Nitrobacteraceae</taxon>
        <taxon>Bradyrhizobium</taxon>
    </lineage>
</organism>
<sequence length="75" mass="8202">MEWTVIGIQTHNATMGQVFPSAAVRCERCDALKVIVKPINGKGPCALRCPKCNDLDPLQLPTIAGWMDGELRPPK</sequence>
<protein>
    <submittedName>
        <fullName evidence="1">Uncharacterized protein</fullName>
    </submittedName>
</protein>
<gene>
    <name evidence="1" type="ORF">SAMN05444169_5590</name>
</gene>
<name>A0A1M5PZ20_9BRAD</name>
<dbReference type="Proteomes" id="UP000190675">
    <property type="component" value="Chromosome I"/>
</dbReference>
<dbReference type="AlphaFoldDB" id="A0A1M5PZ20"/>
<reference evidence="1 2" key="1">
    <citation type="submission" date="2016-11" db="EMBL/GenBank/DDBJ databases">
        <authorList>
            <person name="Jaros S."/>
            <person name="Januszkiewicz K."/>
            <person name="Wedrychowicz H."/>
        </authorList>
    </citation>
    <scope>NUCLEOTIDE SEQUENCE [LARGE SCALE GENOMIC DNA]</scope>
    <source>
        <strain evidence="1 2">GAS242</strain>
    </source>
</reference>
<dbReference type="EMBL" id="LT670818">
    <property type="protein sequence ID" value="SHH07257.1"/>
    <property type="molecule type" value="Genomic_DNA"/>
</dbReference>
<evidence type="ECO:0000313" key="2">
    <source>
        <dbReference type="Proteomes" id="UP000190675"/>
    </source>
</evidence>